<dbReference type="PROSITE" id="PS00211">
    <property type="entry name" value="ABC_TRANSPORTER_1"/>
    <property type="match status" value="1"/>
</dbReference>
<dbReference type="EMBL" id="CP002606">
    <property type="protein sequence ID" value="AEA34222.1"/>
    <property type="molecule type" value="Genomic_DNA"/>
</dbReference>
<evidence type="ECO:0000259" key="4">
    <source>
        <dbReference type="PROSITE" id="PS50893"/>
    </source>
</evidence>
<gene>
    <name evidence="5" type="ordered locus">Hipma_1263</name>
</gene>
<dbReference type="Proteomes" id="UP000008139">
    <property type="component" value="Chromosome"/>
</dbReference>
<dbReference type="GO" id="GO:0005524">
    <property type="term" value="F:ATP binding"/>
    <property type="evidence" value="ECO:0007669"/>
    <property type="project" value="UniProtKB-KW"/>
</dbReference>
<dbReference type="NCBIfam" id="TIGR01727">
    <property type="entry name" value="oligo_HPY"/>
    <property type="match status" value="1"/>
</dbReference>
<dbReference type="EC" id="3.6.3.24" evidence="5"/>
<dbReference type="PROSITE" id="PS50893">
    <property type="entry name" value="ABC_TRANSPORTER_2"/>
    <property type="match status" value="1"/>
</dbReference>
<evidence type="ECO:0000256" key="3">
    <source>
        <dbReference type="ARBA" id="ARBA00022840"/>
    </source>
</evidence>
<dbReference type="InterPro" id="IPR013563">
    <property type="entry name" value="Oligopep_ABC_C"/>
</dbReference>
<dbReference type="eggNOG" id="COG4608">
    <property type="taxonomic scope" value="Bacteria"/>
</dbReference>
<reference evidence="6" key="2">
    <citation type="submission" date="2011-03" db="EMBL/GenBank/DDBJ databases">
        <title>The complete genome of Hippea maritima DSM 10411.</title>
        <authorList>
            <consortium name="US DOE Joint Genome Institute (JGI-PGF)"/>
            <person name="Lucas S."/>
            <person name="Copeland A."/>
            <person name="Lapidus A."/>
            <person name="Bruce D."/>
            <person name="Goodwin L."/>
            <person name="Pitluck S."/>
            <person name="Peters L."/>
            <person name="Kyrpides N."/>
            <person name="Mavromatis K."/>
            <person name="Pagani I."/>
            <person name="Ivanova N."/>
            <person name="Mikhailova N."/>
            <person name="Lu M."/>
            <person name="Detter J.C."/>
            <person name="Tapia R."/>
            <person name="Han C."/>
            <person name="Land M."/>
            <person name="Hauser L."/>
            <person name="Markowitz V."/>
            <person name="Cheng J.-F."/>
            <person name="Hugenholtz P."/>
            <person name="Woyke T."/>
            <person name="Wu D."/>
            <person name="Spring S."/>
            <person name="Schroeder M."/>
            <person name="Brambilla E."/>
            <person name="Klenk H.-P."/>
            <person name="Eisen J.A."/>
        </authorList>
    </citation>
    <scope>NUCLEOTIDE SEQUENCE [LARGE SCALE GENOMIC DNA]</scope>
    <source>
        <strain evidence="6">ATCC 700847 / DSM 10411 / MH2</strain>
    </source>
</reference>
<dbReference type="GO" id="GO:0016887">
    <property type="term" value="F:ATP hydrolysis activity"/>
    <property type="evidence" value="ECO:0007669"/>
    <property type="project" value="InterPro"/>
</dbReference>
<dbReference type="InterPro" id="IPR003439">
    <property type="entry name" value="ABC_transporter-like_ATP-bd"/>
</dbReference>
<dbReference type="Pfam" id="PF00005">
    <property type="entry name" value="ABC_tran"/>
    <property type="match status" value="1"/>
</dbReference>
<dbReference type="Pfam" id="PF08352">
    <property type="entry name" value="oligo_HPY"/>
    <property type="match status" value="1"/>
</dbReference>
<evidence type="ECO:0000313" key="6">
    <source>
        <dbReference type="Proteomes" id="UP000008139"/>
    </source>
</evidence>
<dbReference type="InterPro" id="IPR003593">
    <property type="entry name" value="AAA+_ATPase"/>
</dbReference>
<dbReference type="GO" id="GO:0055085">
    <property type="term" value="P:transmembrane transport"/>
    <property type="evidence" value="ECO:0007669"/>
    <property type="project" value="UniProtKB-ARBA"/>
</dbReference>
<evidence type="ECO:0000256" key="1">
    <source>
        <dbReference type="ARBA" id="ARBA00022448"/>
    </source>
</evidence>
<dbReference type="FunCoup" id="F2LXA8">
    <property type="interactions" value="158"/>
</dbReference>
<dbReference type="AlphaFoldDB" id="F2LXA8"/>
<reference evidence="5 6" key="1">
    <citation type="journal article" date="2011" name="Stand. Genomic Sci.">
        <title>Complete genome sequence of the thermophilic sulfur-reducer Hippea maritima type strain (MH(2)).</title>
        <authorList>
            <person name="Huntemann M."/>
            <person name="Lu M."/>
            <person name="Nolan M."/>
            <person name="Lapidus A."/>
            <person name="Lucas S."/>
            <person name="Hammon N."/>
            <person name="Deshpande S."/>
            <person name="Cheng J.F."/>
            <person name="Tapia R."/>
            <person name="Han C."/>
            <person name="Goodwin L."/>
            <person name="Pitluck S."/>
            <person name="Liolios K."/>
            <person name="Pagani I."/>
            <person name="Ivanova N."/>
            <person name="Ovchinikova G."/>
            <person name="Pati A."/>
            <person name="Chen A."/>
            <person name="Palaniappan K."/>
            <person name="Land M."/>
            <person name="Hauser L."/>
            <person name="Jeffries C.D."/>
            <person name="Detter J.C."/>
            <person name="Brambilla E.M."/>
            <person name="Rohde M."/>
            <person name="Spring S."/>
            <person name="Goker M."/>
            <person name="Woyke T."/>
            <person name="Bristow J."/>
            <person name="Eisen J.A."/>
            <person name="Markowitz V."/>
            <person name="Hugenholtz P."/>
            <person name="Kyrpides N.C."/>
            <person name="Klenk H.P."/>
            <person name="Mavromatis K."/>
        </authorList>
    </citation>
    <scope>NUCLEOTIDE SEQUENCE [LARGE SCALE GENOMIC DNA]</scope>
    <source>
        <strain evidence="6">ATCC 700847 / DSM 10411 / MH2</strain>
    </source>
</reference>
<dbReference type="InterPro" id="IPR050319">
    <property type="entry name" value="ABC_transp_ATP-bind"/>
</dbReference>
<dbReference type="GO" id="GO:0015833">
    <property type="term" value="P:peptide transport"/>
    <property type="evidence" value="ECO:0007669"/>
    <property type="project" value="InterPro"/>
</dbReference>
<feature type="domain" description="ABC transporter" evidence="4">
    <location>
        <begin position="6"/>
        <end position="262"/>
    </location>
</feature>
<protein>
    <submittedName>
        <fullName evidence="5">Oligopeptide/dipeptide ABC transporter, ATPase subunit</fullName>
        <ecNumber evidence="5">3.6.3.24</ecNumber>
    </submittedName>
</protein>
<dbReference type="KEGG" id="hmr:Hipma_1263"/>
<dbReference type="SUPFAM" id="SSF52540">
    <property type="entry name" value="P-loop containing nucleoside triphosphate hydrolases"/>
    <property type="match status" value="1"/>
</dbReference>
<evidence type="ECO:0000256" key="2">
    <source>
        <dbReference type="ARBA" id="ARBA00022741"/>
    </source>
</evidence>
<dbReference type="SMART" id="SM00382">
    <property type="entry name" value="AAA"/>
    <property type="match status" value="1"/>
</dbReference>
<name>F2LXA8_HIPMA</name>
<sequence length="329" mass="37359">MNKTLLKIENLRKEFKLKRPWLEALFKKETPTVKAVDDVSFEIKRGETLGIVGESGSGKTTMGRSILRLIEPTSGKIIFDGYDLLGLSKNNLRKARKDFQIIFQDPMASLNPYMKIGKIVSHPLEIHNIGSKTEQKERVLSIFEKVNLIPAKEFFNRYPKQLSGGQRQRVVIARALITNPKFIVADEPTAMLDVSVRSQILKLMIDIKEEFGLTYLFITHDLASAKYICDRIGVMYLGKIVEMANTYDLFTNPLHPYTQILMSAVPIPDPNIKRKKLMPKGEIPSATKIPKGCRFHPRCPFAKDICKEQEPKLKDVGGRFVACHLIDES</sequence>
<proteinExistence type="predicted"/>
<dbReference type="InterPro" id="IPR027417">
    <property type="entry name" value="P-loop_NTPase"/>
</dbReference>
<dbReference type="PANTHER" id="PTHR43776:SF8">
    <property type="entry name" value="ABC TRANSPORTER, ATP-BINDING PROTEIN"/>
    <property type="match status" value="1"/>
</dbReference>
<keyword evidence="5" id="KW-0378">Hydrolase</keyword>
<dbReference type="OrthoDB" id="9809450at2"/>
<dbReference type="InParanoid" id="F2LXA8"/>
<dbReference type="InterPro" id="IPR017871">
    <property type="entry name" value="ABC_transporter-like_CS"/>
</dbReference>
<accession>F2LXA8</accession>
<keyword evidence="2" id="KW-0547">Nucleotide-binding</keyword>
<organism evidence="5 6">
    <name type="scientific">Hippea maritima (strain ATCC 700847 / DSM 10411 / MH2)</name>
    <dbReference type="NCBI Taxonomy" id="760142"/>
    <lineage>
        <taxon>Bacteria</taxon>
        <taxon>Pseudomonadati</taxon>
        <taxon>Campylobacterota</taxon>
        <taxon>Desulfurellia</taxon>
        <taxon>Desulfurellales</taxon>
        <taxon>Hippeaceae</taxon>
        <taxon>Hippea</taxon>
    </lineage>
</organism>
<dbReference type="CDD" id="cd03257">
    <property type="entry name" value="ABC_NikE_OppD_transporters"/>
    <property type="match status" value="1"/>
</dbReference>
<keyword evidence="6" id="KW-1185">Reference proteome</keyword>
<dbReference type="FunFam" id="3.40.50.300:FF:000016">
    <property type="entry name" value="Oligopeptide ABC transporter ATP-binding component"/>
    <property type="match status" value="1"/>
</dbReference>
<keyword evidence="1" id="KW-0813">Transport</keyword>
<dbReference type="RefSeq" id="WP_013682255.1">
    <property type="nucleotide sequence ID" value="NC_015318.1"/>
</dbReference>
<dbReference type="PANTHER" id="PTHR43776">
    <property type="entry name" value="TRANSPORT ATP-BINDING PROTEIN"/>
    <property type="match status" value="1"/>
</dbReference>
<keyword evidence="3" id="KW-0067">ATP-binding</keyword>
<evidence type="ECO:0000313" key="5">
    <source>
        <dbReference type="EMBL" id="AEA34222.1"/>
    </source>
</evidence>
<dbReference type="Gene3D" id="3.40.50.300">
    <property type="entry name" value="P-loop containing nucleotide triphosphate hydrolases"/>
    <property type="match status" value="1"/>
</dbReference>
<dbReference type="HOGENOM" id="CLU_000604_1_23_7"/>
<dbReference type="STRING" id="760142.Hipma_1263"/>